<dbReference type="SUPFAM" id="SSF56219">
    <property type="entry name" value="DNase I-like"/>
    <property type="match status" value="1"/>
</dbReference>
<evidence type="ECO:0000313" key="4">
    <source>
        <dbReference type="Proteomes" id="UP000825729"/>
    </source>
</evidence>
<accession>A0AAV7EBX3</accession>
<proteinExistence type="predicted"/>
<keyword evidence="4" id="KW-1185">Reference proteome</keyword>
<dbReference type="EMBL" id="JAINDJ010000005">
    <property type="protein sequence ID" value="KAG9446209.1"/>
    <property type="molecule type" value="Genomic_DNA"/>
</dbReference>
<organism evidence="3 4">
    <name type="scientific">Aristolochia fimbriata</name>
    <name type="common">White veined hardy Dutchman's pipe vine</name>
    <dbReference type="NCBI Taxonomy" id="158543"/>
    <lineage>
        <taxon>Eukaryota</taxon>
        <taxon>Viridiplantae</taxon>
        <taxon>Streptophyta</taxon>
        <taxon>Embryophyta</taxon>
        <taxon>Tracheophyta</taxon>
        <taxon>Spermatophyta</taxon>
        <taxon>Magnoliopsida</taxon>
        <taxon>Magnoliidae</taxon>
        <taxon>Piperales</taxon>
        <taxon>Aristolochiaceae</taxon>
        <taxon>Aristolochia</taxon>
    </lineage>
</organism>
<dbReference type="InterPro" id="IPR005135">
    <property type="entry name" value="Endo/exonuclease/phosphatase"/>
</dbReference>
<reference evidence="3 4" key="1">
    <citation type="submission" date="2021-07" db="EMBL/GenBank/DDBJ databases">
        <title>The Aristolochia fimbriata genome: insights into angiosperm evolution, floral development and chemical biosynthesis.</title>
        <authorList>
            <person name="Jiao Y."/>
        </authorList>
    </citation>
    <scope>NUCLEOTIDE SEQUENCE [LARGE SCALE GENOMIC DNA]</scope>
    <source>
        <strain evidence="3">IBCAS-2021</strain>
        <tissue evidence="3">Leaf</tissue>
    </source>
</reference>
<feature type="compositionally biased region" description="Polar residues" evidence="1">
    <location>
        <begin position="1"/>
        <end position="11"/>
    </location>
</feature>
<sequence>MKGQGAQCTTHTQEDEQISWCEPPVTSSEGDARETEARVFQPDRRKTIVITKKVMMRISTRTEEYNLWLDNYMEKAMSNYSEILKMNREKMKAFQSKFRAIKEGLRAVVRETLRKNKVTVAFLQETKLQSFTQALARDIWYKRRPSWAEAPAHGTAGGISIFWDSNEVELIDKEEGLFSLALHFRSIKDNFQWAALAVYGPNSHAQRQEFWHELSAIIQLWSLPWVIGGDFNVSRFITEKSGGRSLSFDEAIQPVNSRSISRGTRALKCPVHLVQW</sequence>
<dbReference type="PANTHER" id="PTHR35218">
    <property type="entry name" value="RNASE H DOMAIN-CONTAINING PROTEIN"/>
    <property type="match status" value="1"/>
</dbReference>
<evidence type="ECO:0000313" key="3">
    <source>
        <dbReference type="EMBL" id="KAG9446209.1"/>
    </source>
</evidence>
<protein>
    <recommendedName>
        <fullName evidence="2">Endonuclease/exonuclease/phosphatase domain-containing protein</fullName>
    </recommendedName>
</protein>
<dbReference type="AlphaFoldDB" id="A0AAV7EBX3"/>
<feature type="region of interest" description="Disordered" evidence="1">
    <location>
        <begin position="1"/>
        <end position="34"/>
    </location>
</feature>
<evidence type="ECO:0000256" key="1">
    <source>
        <dbReference type="SAM" id="MobiDB-lite"/>
    </source>
</evidence>
<evidence type="ECO:0000259" key="2">
    <source>
        <dbReference type="Pfam" id="PF03372"/>
    </source>
</evidence>
<gene>
    <name evidence="3" type="ORF">H6P81_012337</name>
</gene>
<comment type="caution">
    <text evidence="3">The sequence shown here is derived from an EMBL/GenBank/DDBJ whole genome shotgun (WGS) entry which is preliminary data.</text>
</comment>
<dbReference type="Gene3D" id="3.60.10.10">
    <property type="entry name" value="Endonuclease/exonuclease/phosphatase"/>
    <property type="match status" value="1"/>
</dbReference>
<dbReference type="GO" id="GO:0003824">
    <property type="term" value="F:catalytic activity"/>
    <property type="evidence" value="ECO:0007669"/>
    <property type="project" value="InterPro"/>
</dbReference>
<dbReference type="Proteomes" id="UP000825729">
    <property type="component" value="Unassembled WGS sequence"/>
</dbReference>
<feature type="domain" description="Endonuclease/exonuclease/phosphatase" evidence="2">
    <location>
        <begin position="109"/>
        <end position="234"/>
    </location>
</feature>
<dbReference type="Pfam" id="PF03372">
    <property type="entry name" value="Exo_endo_phos"/>
    <property type="match status" value="1"/>
</dbReference>
<dbReference type="InterPro" id="IPR036691">
    <property type="entry name" value="Endo/exonu/phosph_ase_sf"/>
</dbReference>
<dbReference type="PANTHER" id="PTHR35218:SF9">
    <property type="entry name" value="ENDONUCLEASE_EXONUCLEASE_PHOSPHATASE DOMAIN-CONTAINING PROTEIN"/>
    <property type="match status" value="1"/>
</dbReference>
<name>A0AAV7EBX3_ARIFI</name>